<name>A0AAQ1MDD8_9FIRM</name>
<evidence type="ECO:0000259" key="7">
    <source>
        <dbReference type="PROSITE" id="PS51918"/>
    </source>
</evidence>
<keyword evidence="4" id="KW-0408">Iron</keyword>
<dbReference type="PANTHER" id="PTHR43273">
    <property type="entry name" value="ANAEROBIC SULFATASE-MATURATING ENZYME HOMOLOG ASLB-RELATED"/>
    <property type="match status" value="1"/>
</dbReference>
<evidence type="ECO:0000256" key="1">
    <source>
        <dbReference type="ARBA" id="ARBA00001966"/>
    </source>
</evidence>
<dbReference type="InterPro" id="IPR058240">
    <property type="entry name" value="rSAM_sf"/>
</dbReference>
<comment type="cofactor">
    <cofactor evidence="1">
        <name>[4Fe-4S] cluster</name>
        <dbReference type="ChEBI" id="CHEBI:49883"/>
    </cofactor>
</comment>
<dbReference type="SFLD" id="SFLDF00289">
    <property type="entry name" value="anaerobic_Cys-type_sulfatase-m"/>
    <property type="match status" value="1"/>
</dbReference>
<keyword evidence="3" id="KW-0479">Metal-binding</keyword>
<dbReference type="Pfam" id="PF04055">
    <property type="entry name" value="Radical_SAM"/>
    <property type="match status" value="1"/>
</dbReference>
<dbReference type="InterPro" id="IPR013785">
    <property type="entry name" value="Aldolase_TIM"/>
</dbReference>
<organism evidence="9 10">
    <name type="scientific">Bittarella massiliensis</name>
    <name type="common">ex Durand et al. 2017</name>
    <dbReference type="NCBI Taxonomy" id="1720313"/>
    <lineage>
        <taxon>Bacteria</taxon>
        <taxon>Bacillati</taxon>
        <taxon>Bacillota</taxon>
        <taxon>Clostridia</taxon>
        <taxon>Eubacteriales</taxon>
        <taxon>Oscillospiraceae</taxon>
        <taxon>Bittarella (ex Durand et al. 2017)</taxon>
    </lineage>
</organism>
<proteinExistence type="inferred from homology"/>
<dbReference type="GO" id="GO:0016491">
    <property type="term" value="F:oxidoreductase activity"/>
    <property type="evidence" value="ECO:0007669"/>
    <property type="project" value="InterPro"/>
</dbReference>
<evidence type="ECO:0000313" key="8">
    <source>
        <dbReference type="EMBL" id="MZL69109.1"/>
    </source>
</evidence>
<accession>A0AAQ1MDD8</accession>
<sequence length="370" mass="41192">MPAVSMLIKPASDACDLRCSYCFYADLAEKGGCPSGKRMPEETLTAIVQKGMAAAEGACRFAFQGGEPTLAGLDFFRRAVALQKAFSREGLRVENAIQTNGCSIDAEWAAFLAQERFLVGLSLDGTRASHDAFRRDSRGEGTFRRVLAAHKLLREAGAEVNILTVVTPAVARQADRVWDFYQEQGFDYLQFIPCMAPLGQPATGPQALTQKQYGDFLCRIFDRWHSDLRQGRYVNVRYFENLLGLAAGRPPEECGLCGRCANQLVVESDGSVYPCDFYVLPQWKLGKIGEDDLSDLLQSPRSGEFTAPLPLLPRCGGCRWRPLCGGGCRRERETAGGLGEYRWCAATRRFLEYAWPRLQKLVPYVRRDGR</sequence>
<dbReference type="Proteomes" id="UP000184089">
    <property type="component" value="Unassembled WGS sequence"/>
</dbReference>
<reference evidence="8 11" key="3">
    <citation type="journal article" date="2019" name="Nat. Med.">
        <title>A library of human gut bacterial isolates paired with longitudinal multiomics data enables mechanistic microbiome research.</title>
        <authorList>
            <person name="Poyet M."/>
            <person name="Groussin M."/>
            <person name="Gibbons S.M."/>
            <person name="Avila-Pacheco J."/>
            <person name="Jiang X."/>
            <person name="Kearney S.M."/>
            <person name="Perrotta A.R."/>
            <person name="Berdy B."/>
            <person name="Zhao S."/>
            <person name="Lieberman T.D."/>
            <person name="Swanson P.K."/>
            <person name="Smith M."/>
            <person name="Roesemann S."/>
            <person name="Alexander J.E."/>
            <person name="Rich S.A."/>
            <person name="Livny J."/>
            <person name="Vlamakis H."/>
            <person name="Clish C."/>
            <person name="Bullock K."/>
            <person name="Deik A."/>
            <person name="Scott J."/>
            <person name="Pierce K.A."/>
            <person name="Xavier R.J."/>
            <person name="Alm E.J."/>
        </authorList>
    </citation>
    <scope>NUCLEOTIDE SEQUENCE [LARGE SCALE GENOMIC DNA]</scope>
    <source>
        <strain evidence="8 11">BIOML-A2</strain>
    </source>
</reference>
<feature type="domain" description="Radical SAM core" evidence="7">
    <location>
        <begin position="1"/>
        <end position="237"/>
    </location>
</feature>
<dbReference type="NCBIfam" id="TIGR04085">
    <property type="entry name" value="rSAM_more_4Fe4S"/>
    <property type="match status" value="1"/>
</dbReference>
<evidence type="ECO:0000256" key="5">
    <source>
        <dbReference type="ARBA" id="ARBA00023014"/>
    </source>
</evidence>
<reference evidence="10" key="1">
    <citation type="submission" date="2016-11" db="EMBL/GenBank/DDBJ databases">
        <authorList>
            <person name="Jaros S."/>
            <person name="Januszkiewicz K."/>
            <person name="Wedrychowicz H."/>
        </authorList>
    </citation>
    <scope>NUCLEOTIDE SEQUENCE [LARGE SCALE GENOMIC DNA]</scope>
    <source>
        <strain evidence="10">DSM 4029</strain>
    </source>
</reference>
<keyword evidence="11" id="KW-1185">Reference proteome</keyword>
<dbReference type="Pfam" id="PF13186">
    <property type="entry name" value="SPASM"/>
    <property type="match status" value="1"/>
</dbReference>
<dbReference type="Proteomes" id="UP000474718">
    <property type="component" value="Unassembled WGS sequence"/>
</dbReference>
<dbReference type="InterPro" id="IPR023885">
    <property type="entry name" value="4Fe4S-binding_SPASM_dom"/>
</dbReference>
<keyword evidence="5" id="KW-0411">Iron-sulfur</keyword>
<dbReference type="PANTHER" id="PTHR43273:SF3">
    <property type="entry name" value="ANAEROBIC SULFATASE-MATURATING ENZYME HOMOLOG ASLB-RELATED"/>
    <property type="match status" value="1"/>
</dbReference>
<dbReference type="AlphaFoldDB" id="A0AAQ1MDD8"/>
<dbReference type="SUPFAM" id="SSF102114">
    <property type="entry name" value="Radical SAM enzymes"/>
    <property type="match status" value="1"/>
</dbReference>
<evidence type="ECO:0000256" key="3">
    <source>
        <dbReference type="ARBA" id="ARBA00022723"/>
    </source>
</evidence>
<dbReference type="EMBL" id="WWVX01000002">
    <property type="protein sequence ID" value="MZL69109.1"/>
    <property type="molecule type" value="Genomic_DNA"/>
</dbReference>
<dbReference type="SFLD" id="SFLDG01072">
    <property type="entry name" value="dehydrogenase_like"/>
    <property type="match status" value="1"/>
</dbReference>
<dbReference type="SFLD" id="SFLDS00029">
    <property type="entry name" value="Radical_SAM"/>
    <property type="match status" value="1"/>
</dbReference>
<dbReference type="SFLD" id="SFLDG01386">
    <property type="entry name" value="main_SPASM_domain-containing"/>
    <property type="match status" value="1"/>
</dbReference>
<evidence type="ECO:0000256" key="2">
    <source>
        <dbReference type="ARBA" id="ARBA00022691"/>
    </source>
</evidence>
<dbReference type="SFLD" id="SFLDG01384">
    <property type="entry name" value="thioether_bond_formation_requi"/>
    <property type="match status" value="1"/>
</dbReference>
<dbReference type="SFLD" id="SFLDG01067">
    <property type="entry name" value="SPASM/twitch_domain_containing"/>
    <property type="match status" value="1"/>
</dbReference>
<reference evidence="9" key="2">
    <citation type="submission" date="2016-11" db="EMBL/GenBank/DDBJ databases">
        <authorList>
            <person name="Varghese N."/>
            <person name="Submissions S."/>
        </authorList>
    </citation>
    <scope>NUCLEOTIDE SEQUENCE</scope>
    <source>
        <strain evidence="9">DSM 4029</strain>
    </source>
</reference>
<evidence type="ECO:0000313" key="10">
    <source>
        <dbReference type="Proteomes" id="UP000184089"/>
    </source>
</evidence>
<evidence type="ECO:0000256" key="4">
    <source>
        <dbReference type="ARBA" id="ARBA00023004"/>
    </source>
</evidence>
<dbReference type="RefSeq" id="WP_161213354.1">
    <property type="nucleotide sequence ID" value="NZ_FQVY01000002.1"/>
</dbReference>
<dbReference type="InterPro" id="IPR023867">
    <property type="entry name" value="Sulphatase_maturase_rSAM"/>
</dbReference>
<dbReference type="Gene3D" id="3.20.20.70">
    <property type="entry name" value="Aldolase class I"/>
    <property type="match status" value="1"/>
</dbReference>
<comment type="caution">
    <text evidence="9">The sequence shown here is derived from an EMBL/GenBank/DDBJ whole genome shotgun (WGS) entry which is preliminary data.</text>
</comment>
<comment type="similarity">
    <text evidence="6">Belongs to the radical SAM superfamily. Anaerobic sulfatase-maturating enzyme family.</text>
</comment>
<dbReference type="PROSITE" id="PS51918">
    <property type="entry name" value="RADICAL_SAM"/>
    <property type="match status" value="1"/>
</dbReference>
<protein>
    <submittedName>
        <fullName evidence="8">Anaerobic sulfatase maturase</fullName>
    </submittedName>
</protein>
<dbReference type="GO" id="GO:0046872">
    <property type="term" value="F:metal ion binding"/>
    <property type="evidence" value="ECO:0007669"/>
    <property type="project" value="UniProtKB-KW"/>
</dbReference>
<dbReference type="CDD" id="cd01335">
    <property type="entry name" value="Radical_SAM"/>
    <property type="match status" value="1"/>
</dbReference>
<evidence type="ECO:0000313" key="9">
    <source>
        <dbReference type="EMBL" id="SHG12349.1"/>
    </source>
</evidence>
<dbReference type="InterPro" id="IPR007197">
    <property type="entry name" value="rSAM"/>
</dbReference>
<dbReference type="GO" id="GO:0051536">
    <property type="term" value="F:iron-sulfur cluster binding"/>
    <property type="evidence" value="ECO:0007669"/>
    <property type="project" value="UniProtKB-KW"/>
</dbReference>
<dbReference type="EMBL" id="FQVY01000002">
    <property type="protein sequence ID" value="SHG12349.1"/>
    <property type="molecule type" value="Genomic_DNA"/>
</dbReference>
<evidence type="ECO:0000313" key="11">
    <source>
        <dbReference type="Proteomes" id="UP000474718"/>
    </source>
</evidence>
<dbReference type="InterPro" id="IPR034485">
    <property type="entry name" value="Anaerobic_Cys-type_sulfatase-m"/>
</dbReference>
<evidence type="ECO:0000256" key="6">
    <source>
        <dbReference type="ARBA" id="ARBA00023601"/>
    </source>
</evidence>
<dbReference type="NCBIfam" id="TIGR03942">
    <property type="entry name" value="sulfatase_rSAM"/>
    <property type="match status" value="1"/>
</dbReference>
<gene>
    <name evidence="8" type="ORF">GT747_04910</name>
    <name evidence="9" type="ORF">SAMN05444424_1554</name>
</gene>
<keyword evidence="2" id="KW-0949">S-adenosyl-L-methionine</keyword>